<proteinExistence type="predicted"/>
<keyword evidence="3" id="KW-1185">Reference proteome</keyword>
<evidence type="ECO:0000313" key="3">
    <source>
        <dbReference type="Proteomes" id="UP000266673"/>
    </source>
</evidence>
<sequence length="181" mass="20940">MQQKLERRWADWEQPLLFLAINFHPQYRVQALFDTNFFSLERITKWVEYYYEMCNERFENTLKAILAEKVETNNANGLALLRYWEFAAIDQKEIECLDNAEKVRQAVTINRITSPTNKSNTESSSANNSNVKSSSTNKSNVESRPVDKLNSELDGPNQGPGQFGLEFAKIYLDVGQYLDII</sequence>
<evidence type="ECO:0000313" key="2">
    <source>
        <dbReference type="EMBL" id="RIB00577.1"/>
    </source>
</evidence>
<evidence type="ECO:0000256" key="1">
    <source>
        <dbReference type="SAM" id="MobiDB-lite"/>
    </source>
</evidence>
<dbReference type="EMBL" id="QKWP01003943">
    <property type="protein sequence ID" value="RIB00577.1"/>
    <property type="molecule type" value="Genomic_DNA"/>
</dbReference>
<feature type="region of interest" description="Disordered" evidence="1">
    <location>
        <begin position="114"/>
        <end position="160"/>
    </location>
</feature>
<dbReference type="OrthoDB" id="2436883at2759"/>
<organism evidence="2 3">
    <name type="scientific">Gigaspora rosea</name>
    <dbReference type="NCBI Taxonomy" id="44941"/>
    <lineage>
        <taxon>Eukaryota</taxon>
        <taxon>Fungi</taxon>
        <taxon>Fungi incertae sedis</taxon>
        <taxon>Mucoromycota</taxon>
        <taxon>Glomeromycotina</taxon>
        <taxon>Glomeromycetes</taxon>
        <taxon>Diversisporales</taxon>
        <taxon>Gigasporaceae</taxon>
        <taxon>Gigaspora</taxon>
    </lineage>
</organism>
<dbReference type="Proteomes" id="UP000266673">
    <property type="component" value="Unassembled WGS sequence"/>
</dbReference>
<feature type="compositionally biased region" description="Low complexity" evidence="1">
    <location>
        <begin position="117"/>
        <end position="143"/>
    </location>
</feature>
<gene>
    <name evidence="2" type="ORF">C2G38_2233793</name>
</gene>
<comment type="caution">
    <text evidence="2">The sequence shown here is derived from an EMBL/GenBank/DDBJ whole genome shotgun (WGS) entry which is preliminary data.</text>
</comment>
<protein>
    <submittedName>
        <fullName evidence="2">Uncharacterized protein</fullName>
    </submittedName>
</protein>
<dbReference type="AlphaFoldDB" id="A0A397TV58"/>
<reference evidence="2 3" key="1">
    <citation type="submission" date="2018-06" db="EMBL/GenBank/DDBJ databases">
        <title>Comparative genomics reveals the genomic features of Rhizophagus irregularis, R. cerebriforme, R. diaphanum and Gigaspora rosea, and their symbiotic lifestyle signature.</title>
        <authorList>
            <person name="Morin E."/>
            <person name="San Clemente H."/>
            <person name="Chen E.C.H."/>
            <person name="De La Providencia I."/>
            <person name="Hainaut M."/>
            <person name="Kuo A."/>
            <person name="Kohler A."/>
            <person name="Murat C."/>
            <person name="Tang N."/>
            <person name="Roy S."/>
            <person name="Loubradou J."/>
            <person name="Henrissat B."/>
            <person name="Grigoriev I.V."/>
            <person name="Corradi N."/>
            <person name="Roux C."/>
            <person name="Martin F.M."/>
        </authorList>
    </citation>
    <scope>NUCLEOTIDE SEQUENCE [LARGE SCALE GENOMIC DNA]</scope>
    <source>
        <strain evidence="2 3">DAOM 194757</strain>
    </source>
</reference>
<accession>A0A397TV58</accession>
<name>A0A397TV58_9GLOM</name>